<name>W7YCG8_9BACT</name>
<protein>
    <recommendedName>
        <fullName evidence="1">DUF6089 domain-containing protein</fullName>
    </recommendedName>
</protein>
<reference evidence="2 3" key="1">
    <citation type="journal article" date="2014" name="Genome Announc.">
        <title>Draft Genome Sequence of Cytophaga fermentans JCM 21142T, a Facultative Anaerobe Isolated from Marine Mud.</title>
        <authorList>
            <person name="Starns D."/>
            <person name="Oshima K."/>
            <person name="Suda W."/>
            <person name="Iino T."/>
            <person name="Yuki M."/>
            <person name="Inoue J."/>
            <person name="Kitamura K."/>
            <person name="Iida T."/>
            <person name="Darby A."/>
            <person name="Hattori M."/>
            <person name="Ohkuma M."/>
        </authorList>
    </citation>
    <scope>NUCLEOTIDE SEQUENCE [LARGE SCALE GENOMIC DNA]</scope>
    <source>
        <strain evidence="2 3">JCM 21142</strain>
    </source>
</reference>
<evidence type="ECO:0000259" key="1">
    <source>
        <dbReference type="Pfam" id="PF19573"/>
    </source>
</evidence>
<feature type="domain" description="DUF6089" evidence="1">
    <location>
        <begin position="19"/>
        <end position="244"/>
    </location>
</feature>
<dbReference type="RefSeq" id="WP_052343307.1">
    <property type="nucleotide sequence ID" value="NZ_BAMD01000071.1"/>
</dbReference>
<dbReference type="OrthoDB" id="654178at2"/>
<keyword evidence="3" id="KW-1185">Reference proteome</keyword>
<evidence type="ECO:0000313" key="3">
    <source>
        <dbReference type="Proteomes" id="UP000019402"/>
    </source>
</evidence>
<dbReference type="AlphaFoldDB" id="W7YCG8"/>
<organism evidence="2 3">
    <name type="scientific">Saccharicrinis fermentans DSM 9555 = JCM 21142</name>
    <dbReference type="NCBI Taxonomy" id="869213"/>
    <lineage>
        <taxon>Bacteria</taxon>
        <taxon>Pseudomonadati</taxon>
        <taxon>Bacteroidota</taxon>
        <taxon>Bacteroidia</taxon>
        <taxon>Marinilabiliales</taxon>
        <taxon>Marinilabiliaceae</taxon>
        <taxon>Saccharicrinis</taxon>
    </lineage>
</organism>
<dbReference type="InterPro" id="IPR045743">
    <property type="entry name" value="DUF6089"/>
</dbReference>
<dbReference type="SUPFAM" id="SSF56925">
    <property type="entry name" value="OMPA-like"/>
    <property type="match status" value="1"/>
</dbReference>
<accession>W7YCG8</accession>
<dbReference type="EMBL" id="BAMD01000071">
    <property type="protein sequence ID" value="GAF05158.1"/>
    <property type="molecule type" value="Genomic_DNA"/>
</dbReference>
<gene>
    <name evidence="2" type="ORF">JCM21142_93882</name>
</gene>
<dbReference type="Proteomes" id="UP000019402">
    <property type="component" value="Unassembled WGS sequence"/>
</dbReference>
<dbReference type="STRING" id="869213.GCA_000517085_03762"/>
<dbReference type="eggNOG" id="COG3637">
    <property type="taxonomic scope" value="Bacteria"/>
</dbReference>
<dbReference type="Gene3D" id="2.40.160.20">
    <property type="match status" value="1"/>
</dbReference>
<evidence type="ECO:0000313" key="2">
    <source>
        <dbReference type="EMBL" id="GAF05158.1"/>
    </source>
</evidence>
<dbReference type="InterPro" id="IPR011250">
    <property type="entry name" value="OMP/PagP_B-barrel"/>
</dbReference>
<dbReference type="Pfam" id="PF19573">
    <property type="entry name" value="DUF6089"/>
    <property type="match status" value="1"/>
</dbReference>
<proteinExistence type="predicted"/>
<comment type="caution">
    <text evidence="2">The sequence shown here is derived from an EMBL/GenBank/DDBJ whole genome shotgun (WGS) entry which is preliminary data.</text>
</comment>
<sequence length="248" mass="28048">MYLKSRYKVKLRLKIAYVFVGLFVAITFSRAQDKFEVGGYMGTSYYMGDLNPQKQFYQPSLSFGGIARYVLNDRYAVKGTLGIAGLKGSYPNNNVLFPEGEVPYSFERKVADGTVQMEFNFKSYDHPFVSTTTFTPYISLGFGTSVYKRFSTETGNNSQQTVFILSLPFGIGAKYKINRWIRVGAEWSFRKTFVDDLDVVGSDLPVNTADPYGFDNEGKIHNNDIYSVASVHLTFSLFRRKAQCNSGF</sequence>